<accession>A0ABW4LRG9</accession>
<evidence type="ECO:0000259" key="3">
    <source>
        <dbReference type="SMART" id="SM00854"/>
    </source>
</evidence>
<sequence length="389" mass="43379">MKNNYLLLGISLIVHLVLISSILVYFMLLNKEPIADTTFSFNKHSMKQSDISTKNFRSSVTLKAVGDILIHGTLYNSAQTTDGYDFSPMFSEVKSHLEDADITFANQETMIGGETIGLSTYPRFNSPYNVADTLKDVGIDIVSIANNHTLDRGEQALLNATSYFDQIGLLYTGGYRTISDSQVIRTITRKGITFSFLAYTYGTNGIPIPKNKPYIVNLIDYDKMTNDIKAAKKISDVVVVSLHFGNEYQRMPSDDQKEIAAHAVNMGANIILGHHPHVLQPMEWIEAENGNKGFVVYSLGNFLSGQKSIYREIGGILTLTIQKEIKNGSQTIEVKEPTFLPTYVSKNGYKIVPLKNASNYGLPNSTKWLAEIDDHMHQLFPENQMAQAN</sequence>
<dbReference type="Proteomes" id="UP001597214">
    <property type="component" value="Unassembled WGS sequence"/>
</dbReference>
<feature type="transmembrane region" description="Helical" evidence="2">
    <location>
        <begin position="6"/>
        <end position="28"/>
    </location>
</feature>
<comment type="similarity">
    <text evidence="1">Belongs to the CapA family.</text>
</comment>
<dbReference type="CDD" id="cd07381">
    <property type="entry name" value="MPP_CapA"/>
    <property type="match status" value="1"/>
</dbReference>
<organism evidence="4 5">
    <name type="scientific">Bacillus salitolerans</name>
    <dbReference type="NCBI Taxonomy" id="1437434"/>
    <lineage>
        <taxon>Bacteria</taxon>
        <taxon>Bacillati</taxon>
        <taxon>Bacillota</taxon>
        <taxon>Bacilli</taxon>
        <taxon>Bacillales</taxon>
        <taxon>Bacillaceae</taxon>
        <taxon>Bacillus</taxon>
    </lineage>
</organism>
<dbReference type="PANTHER" id="PTHR33393:SF12">
    <property type="entry name" value="CAPSULE BIOSYNTHESIS PROTEIN CAPA"/>
    <property type="match status" value="1"/>
</dbReference>
<evidence type="ECO:0000256" key="1">
    <source>
        <dbReference type="ARBA" id="ARBA00005662"/>
    </source>
</evidence>
<dbReference type="InterPro" id="IPR029052">
    <property type="entry name" value="Metallo-depent_PP-like"/>
</dbReference>
<evidence type="ECO:0000313" key="5">
    <source>
        <dbReference type="Proteomes" id="UP001597214"/>
    </source>
</evidence>
<comment type="caution">
    <text evidence="4">The sequence shown here is derived from an EMBL/GenBank/DDBJ whole genome shotgun (WGS) entry which is preliminary data.</text>
</comment>
<dbReference type="Gene3D" id="3.60.21.10">
    <property type="match status" value="1"/>
</dbReference>
<protein>
    <submittedName>
        <fullName evidence="4">CapA family protein</fullName>
    </submittedName>
</protein>
<gene>
    <name evidence="4" type="ORF">ACFSCX_10860</name>
</gene>
<evidence type="ECO:0000313" key="4">
    <source>
        <dbReference type="EMBL" id="MFD1737051.1"/>
    </source>
</evidence>
<dbReference type="InterPro" id="IPR052169">
    <property type="entry name" value="CW_Biosynth-Accessory"/>
</dbReference>
<reference evidence="5" key="1">
    <citation type="journal article" date="2019" name="Int. J. Syst. Evol. Microbiol.">
        <title>The Global Catalogue of Microorganisms (GCM) 10K type strain sequencing project: providing services to taxonomists for standard genome sequencing and annotation.</title>
        <authorList>
            <consortium name="The Broad Institute Genomics Platform"/>
            <consortium name="The Broad Institute Genome Sequencing Center for Infectious Disease"/>
            <person name="Wu L."/>
            <person name="Ma J."/>
        </authorList>
    </citation>
    <scope>NUCLEOTIDE SEQUENCE [LARGE SCALE GENOMIC DNA]</scope>
    <source>
        <strain evidence="5">CCUG 49339</strain>
    </source>
</reference>
<dbReference type="Pfam" id="PF09587">
    <property type="entry name" value="PGA_cap"/>
    <property type="match status" value="1"/>
</dbReference>
<evidence type="ECO:0000256" key="2">
    <source>
        <dbReference type="SAM" id="Phobius"/>
    </source>
</evidence>
<dbReference type="PANTHER" id="PTHR33393">
    <property type="entry name" value="POLYGLUTAMINE SYNTHESIS ACCESSORY PROTEIN RV0574C-RELATED"/>
    <property type="match status" value="1"/>
</dbReference>
<proteinExistence type="inferred from homology"/>
<dbReference type="SUPFAM" id="SSF56300">
    <property type="entry name" value="Metallo-dependent phosphatases"/>
    <property type="match status" value="1"/>
</dbReference>
<keyword evidence="2" id="KW-0812">Transmembrane</keyword>
<keyword evidence="5" id="KW-1185">Reference proteome</keyword>
<name>A0ABW4LRG9_9BACI</name>
<dbReference type="SMART" id="SM00854">
    <property type="entry name" value="PGA_cap"/>
    <property type="match status" value="1"/>
</dbReference>
<feature type="domain" description="Capsule synthesis protein CapA" evidence="3">
    <location>
        <begin position="61"/>
        <end position="306"/>
    </location>
</feature>
<dbReference type="EMBL" id="JBHUEM010000015">
    <property type="protein sequence ID" value="MFD1737051.1"/>
    <property type="molecule type" value="Genomic_DNA"/>
</dbReference>
<dbReference type="InterPro" id="IPR019079">
    <property type="entry name" value="Capsule_synth_CapA"/>
</dbReference>
<keyword evidence="2" id="KW-0472">Membrane</keyword>
<dbReference type="RefSeq" id="WP_377928247.1">
    <property type="nucleotide sequence ID" value="NZ_JBHUEM010000015.1"/>
</dbReference>
<keyword evidence="2" id="KW-1133">Transmembrane helix</keyword>